<accession>A0A9P0YSR2</accession>
<organism evidence="2 3">
    <name type="scientific">Cuscuta europaea</name>
    <name type="common">European dodder</name>
    <dbReference type="NCBI Taxonomy" id="41803"/>
    <lineage>
        <taxon>Eukaryota</taxon>
        <taxon>Viridiplantae</taxon>
        <taxon>Streptophyta</taxon>
        <taxon>Embryophyta</taxon>
        <taxon>Tracheophyta</taxon>
        <taxon>Spermatophyta</taxon>
        <taxon>Magnoliopsida</taxon>
        <taxon>eudicotyledons</taxon>
        <taxon>Gunneridae</taxon>
        <taxon>Pentapetalae</taxon>
        <taxon>asterids</taxon>
        <taxon>lamiids</taxon>
        <taxon>Solanales</taxon>
        <taxon>Convolvulaceae</taxon>
        <taxon>Cuscuteae</taxon>
        <taxon>Cuscuta</taxon>
        <taxon>Cuscuta subgen. Cuscuta</taxon>
    </lineage>
</organism>
<keyword evidence="3" id="KW-1185">Reference proteome</keyword>
<comment type="caution">
    <text evidence="2">The sequence shown here is derived from an EMBL/GenBank/DDBJ whole genome shotgun (WGS) entry which is preliminary data.</text>
</comment>
<feature type="compositionally biased region" description="Low complexity" evidence="1">
    <location>
        <begin position="159"/>
        <end position="177"/>
    </location>
</feature>
<feature type="region of interest" description="Disordered" evidence="1">
    <location>
        <begin position="137"/>
        <end position="199"/>
    </location>
</feature>
<evidence type="ECO:0000256" key="1">
    <source>
        <dbReference type="SAM" id="MobiDB-lite"/>
    </source>
</evidence>
<dbReference type="EMBL" id="CAMAPE010000008">
    <property type="protein sequence ID" value="CAH9073626.1"/>
    <property type="molecule type" value="Genomic_DNA"/>
</dbReference>
<reference evidence="2" key="1">
    <citation type="submission" date="2022-07" db="EMBL/GenBank/DDBJ databases">
        <authorList>
            <person name="Macas J."/>
            <person name="Novak P."/>
            <person name="Neumann P."/>
        </authorList>
    </citation>
    <scope>NUCLEOTIDE SEQUENCE</scope>
</reference>
<feature type="region of interest" description="Disordered" evidence="1">
    <location>
        <begin position="220"/>
        <end position="339"/>
    </location>
</feature>
<name>A0A9P0YSR2_CUSEU</name>
<feature type="compositionally biased region" description="Polar residues" evidence="1">
    <location>
        <begin position="180"/>
        <end position="199"/>
    </location>
</feature>
<feature type="compositionally biased region" description="Polar residues" evidence="1">
    <location>
        <begin position="315"/>
        <end position="339"/>
    </location>
</feature>
<sequence length="339" mass="36250">MAFGCPSYEDSVNRDMDAITSQPMRVADLSEEQDEVLGMKHTCLGLALFSACGAYYPVSMKEKSKVNKKIKSKKLNNNNEIKKRHRKNLGVNLGANSNGSPRLPSSFKLAANLNYSLLAESTTRLREWGTRDGVTGLAQSLIGPGPKLGPASPGLVTQSSSRPNRSGPSKSGSPRRPTFQPDQQPASSPSRSLPCSPASNLTTAQQRACLAARPATCLQPSREPAVQPSGEPAFQPCQEPVLQPSGEPAFQLSGELAYRPNRKPAFQPSGEPAYRPNRNPAFRPNEEPFLQPVGSLSSSPAGSLPSNPAEACRPRSSSVLPASQPGRVTTNNQCAINYV</sequence>
<dbReference type="AlphaFoldDB" id="A0A9P0YSR2"/>
<feature type="non-terminal residue" evidence="2">
    <location>
        <position position="339"/>
    </location>
</feature>
<evidence type="ECO:0000313" key="3">
    <source>
        <dbReference type="Proteomes" id="UP001152484"/>
    </source>
</evidence>
<proteinExistence type="predicted"/>
<feature type="compositionally biased region" description="Low complexity" evidence="1">
    <location>
        <begin position="294"/>
        <end position="306"/>
    </location>
</feature>
<evidence type="ECO:0000313" key="2">
    <source>
        <dbReference type="EMBL" id="CAH9073626.1"/>
    </source>
</evidence>
<dbReference type="Proteomes" id="UP001152484">
    <property type="component" value="Unassembled WGS sequence"/>
</dbReference>
<protein>
    <submittedName>
        <fullName evidence="2">Uncharacterized protein</fullName>
    </submittedName>
</protein>
<dbReference type="OrthoDB" id="10070995at2759"/>
<gene>
    <name evidence="2" type="ORF">CEURO_LOCUS4882</name>
</gene>